<dbReference type="EMBL" id="CAJNOQ010012986">
    <property type="protein sequence ID" value="CAF1312057.1"/>
    <property type="molecule type" value="Genomic_DNA"/>
</dbReference>
<comment type="similarity">
    <text evidence="1">Belongs to the universal ribosomal protein uL23 family.</text>
</comment>
<dbReference type="Gene3D" id="3.30.70.330">
    <property type="match status" value="1"/>
</dbReference>
<accession>A0A815EIT3</accession>
<keyword evidence="2" id="KW-0689">Ribosomal protein</keyword>
<dbReference type="SUPFAM" id="SSF54189">
    <property type="entry name" value="Ribosomal proteins S24e, L23 and L15e"/>
    <property type="match status" value="1"/>
</dbReference>
<evidence type="ECO:0000256" key="1">
    <source>
        <dbReference type="ARBA" id="ARBA00006700"/>
    </source>
</evidence>
<comment type="caution">
    <text evidence="6">The sequence shown here is derived from an EMBL/GenBank/DDBJ whole genome shotgun (WGS) entry which is preliminary data.</text>
</comment>
<evidence type="ECO:0000313" key="8">
    <source>
        <dbReference type="Proteomes" id="UP000663829"/>
    </source>
</evidence>
<dbReference type="PANTHER" id="PTHR12059">
    <property type="entry name" value="RIBOSOMAL PROTEIN L23-RELATED"/>
    <property type="match status" value="1"/>
</dbReference>
<protein>
    <recommendedName>
        <fullName evidence="4">Large ribosomal subunit protein uL23m</fullName>
    </recommendedName>
    <alternativeName>
        <fullName evidence="5">39S ribosomal protein L23, mitochondrial</fullName>
    </alternativeName>
</protein>
<sequence>MRLPPELRYLYQSLTPRYPKWQPGNPRHRLFFPQFWMRVMRPLENRPIRPNCVRFECHIEMTKDDIRNYLEKIYKIPVLDVTTYIDQ</sequence>
<dbReference type="Proteomes" id="UP000663829">
    <property type="component" value="Unassembled WGS sequence"/>
</dbReference>
<dbReference type="InterPro" id="IPR013025">
    <property type="entry name" value="Ribosomal_uL23-like"/>
</dbReference>
<feature type="non-terminal residue" evidence="6">
    <location>
        <position position="1"/>
    </location>
</feature>
<evidence type="ECO:0000256" key="3">
    <source>
        <dbReference type="ARBA" id="ARBA00023274"/>
    </source>
</evidence>
<evidence type="ECO:0000256" key="2">
    <source>
        <dbReference type="ARBA" id="ARBA00022980"/>
    </source>
</evidence>
<dbReference type="InterPro" id="IPR012678">
    <property type="entry name" value="Ribosomal_uL23/eL15/eS24_sf"/>
</dbReference>
<dbReference type="AlphaFoldDB" id="A0A815EIT3"/>
<name>A0A815EIT3_9BILA</name>
<organism evidence="6 8">
    <name type="scientific">Didymodactylos carnosus</name>
    <dbReference type="NCBI Taxonomy" id="1234261"/>
    <lineage>
        <taxon>Eukaryota</taxon>
        <taxon>Metazoa</taxon>
        <taxon>Spiralia</taxon>
        <taxon>Gnathifera</taxon>
        <taxon>Rotifera</taxon>
        <taxon>Eurotatoria</taxon>
        <taxon>Bdelloidea</taxon>
        <taxon>Philodinida</taxon>
        <taxon>Philodinidae</taxon>
        <taxon>Didymodactylos</taxon>
    </lineage>
</organism>
<dbReference type="InterPro" id="IPR012677">
    <property type="entry name" value="Nucleotide-bd_a/b_plait_sf"/>
</dbReference>
<gene>
    <name evidence="6" type="ORF">GPM918_LOCUS29045</name>
    <name evidence="7" type="ORF">SRO942_LOCUS29594</name>
</gene>
<evidence type="ECO:0000256" key="4">
    <source>
        <dbReference type="ARBA" id="ARBA00039977"/>
    </source>
</evidence>
<keyword evidence="8" id="KW-1185">Reference proteome</keyword>
<proteinExistence type="inferred from homology"/>
<reference evidence="6" key="1">
    <citation type="submission" date="2021-02" db="EMBL/GenBank/DDBJ databases">
        <authorList>
            <person name="Nowell W R."/>
        </authorList>
    </citation>
    <scope>NUCLEOTIDE SEQUENCE</scope>
</reference>
<evidence type="ECO:0000313" key="7">
    <source>
        <dbReference type="EMBL" id="CAF4150470.1"/>
    </source>
</evidence>
<keyword evidence="3" id="KW-0687">Ribonucleoprotein</keyword>
<dbReference type="GO" id="GO:0005762">
    <property type="term" value="C:mitochondrial large ribosomal subunit"/>
    <property type="evidence" value="ECO:0007669"/>
    <property type="project" value="TreeGrafter"/>
</dbReference>
<dbReference type="GO" id="GO:0003735">
    <property type="term" value="F:structural constituent of ribosome"/>
    <property type="evidence" value="ECO:0007669"/>
    <property type="project" value="InterPro"/>
</dbReference>
<dbReference type="PANTHER" id="PTHR12059:SF5">
    <property type="entry name" value="LARGE RIBOSOMAL SUBUNIT PROTEIN UL23M"/>
    <property type="match status" value="1"/>
</dbReference>
<dbReference type="EMBL" id="CAJOBC010043044">
    <property type="protein sequence ID" value="CAF4150470.1"/>
    <property type="molecule type" value="Genomic_DNA"/>
</dbReference>
<dbReference type="OrthoDB" id="275582at2759"/>
<evidence type="ECO:0000313" key="6">
    <source>
        <dbReference type="EMBL" id="CAF1312057.1"/>
    </source>
</evidence>
<dbReference type="Proteomes" id="UP000681722">
    <property type="component" value="Unassembled WGS sequence"/>
</dbReference>
<dbReference type="GO" id="GO:0032543">
    <property type="term" value="P:mitochondrial translation"/>
    <property type="evidence" value="ECO:0007669"/>
    <property type="project" value="TreeGrafter"/>
</dbReference>
<evidence type="ECO:0000256" key="5">
    <source>
        <dbReference type="ARBA" id="ARBA00041375"/>
    </source>
</evidence>